<reference evidence="2" key="1">
    <citation type="submission" date="2016-11" db="UniProtKB">
        <authorList>
            <consortium name="WormBaseParasite"/>
        </authorList>
    </citation>
    <scope>IDENTIFICATION</scope>
    <source>
        <strain evidence="2">KR3021</strain>
    </source>
</reference>
<sequence>MFGLLCLLVIAVNCSSKLLPSNPCIGCETETTRHFEFVKDAFVDKIKRNLNLQNESLLTPDEQLYFTEMSSLLFQDDEQQHFRETDKKEVLLFPLTSEGHSEERIIFNFGESIKKINSRLIVVVMKLDDSDNRLLKHTSKFVLYEENEMFEFTVLSKWHIKNDYDKATKEIEFTIDEEWFENKVESNSGIVRLRVDTSESKERNFISRPQLHFKFTMREHQKHKRYLNRLNLCNVDNRKSCCLIKEIISLEEGVFDNIISPKKLDFGYCVGSCDLNKDETVHSEFSKQFYENKNRTNRCCHPIETRGIDVTYVDKNKNLRRTTSPYPLVTRCGCD</sequence>
<accession>A0AC35TGD5</accession>
<evidence type="ECO:0000313" key="1">
    <source>
        <dbReference type="Proteomes" id="UP000095286"/>
    </source>
</evidence>
<name>A0AC35TGD5_9BILA</name>
<proteinExistence type="predicted"/>
<dbReference type="WBParaSite" id="RSKR_0000027300.1">
    <property type="protein sequence ID" value="RSKR_0000027300.1"/>
    <property type="gene ID" value="RSKR_0000027300"/>
</dbReference>
<protein>
    <submittedName>
        <fullName evidence="2">TGF_BETA_2 domain-containing protein</fullName>
    </submittedName>
</protein>
<organism evidence="1 2">
    <name type="scientific">Rhabditophanes sp. KR3021</name>
    <dbReference type="NCBI Taxonomy" id="114890"/>
    <lineage>
        <taxon>Eukaryota</taxon>
        <taxon>Metazoa</taxon>
        <taxon>Ecdysozoa</taxon>
        <taxon>Nematoda</taxon>
        <taxon>Chromadorea</taxon>
        <taxon>Rhabditida</taxon>
        <taxon>Tylenchina</taxon>
        <taxon>Panagrolaimomorpha</taxon>
        <taxon>Strongyloidoidea</taxon>
        <taxon>Alloionematidae</taxon>
        <taxon>Rhabditophanes</taxon>
    </lineage>
</organism>
<dbReference type="Proteomes" id="UP000095286">
    <property type="component" value="Unplaced"/>
</dbReference>
<evidence type="ECO:0000313" key="2">
    <source>
        <dbReference type="WBParaSite" id="RSKR_0000027300.1"/>
    </source>
</evidence>